<feature type="compositionally biased region" description="Acidic residues" evidence="5">
    <location>
        <begin position="452"/>
        <end position="461"/>
    </location>
</feature>
<keyword evidence="9" id="KW-1185">Reference proteome</keyword>
<feature type="domain" description="Sugar phosphate transporter" evidence="7">
    <location>
        <begin position="120"/>
        <end position="420"/>
    </location>
</feature>
<feature type="region of interest" description="Disordered" evidence="5">
    <location>
        <begin position="1"/>
        <end position="51"/>
    </location>
</feature>
<keyword evidence="3 6" id="KW-1133">Transmembrane helix</keyword>
<reference evidence="8" key="1">
    <citation type="journal article" date="2022" name="Cell">
        <title>Repeat-based holocentromeres influence genome architecture and karyotype evolution.</title>
        <authorList>
            <person name="Hofstatter P.G."/>
            <person name="Thangavel G."/>
            <person name="Lux T."/>
            <person name="Neumann P."/>
            <person name="Vondrak T."/>
            <person name="Novak P."/>
            <person name="Zhang M."/>
            <person name="Costa L."/>
            <person name="Castellani M."/>
            <person name="Scott A."/>
            <person name="Toegelov H."/>
            <person name="Fuchs J."/>
            <person name="Mata-Sucre Y."/>
            <person name="Dias Y."/>
            <person name="Vanzela A.L.L."/>
            <person name="Huettel B."/>
            <person name="Almeida C.C.S."/>
            <person name="Simkova H."/>
            <person name="Souza G."/>
            <person name="Pedrosa-Harand A."/>
            <person name="Macas J."/>
            <person name="Mayer K.F.X."/>
            <person name="Houben A."/>
            <person name="Marques A."/>
        </authorList>
    </citation>
    <scope>NUCLEOTIDE SEQUENCE</scope>
    <source>
        <strain evidence="8">RhyBre1mFocal</strain>
    </source>
</reference>
<feature type="transmembrane region" description="Helical" evidence="6">
    <location>
        <begin position="246"/>
        <end position="265"/>
    </location>
</feature>
<dbReference type="InterPro" id="IPR050186">
    <property type="entry name" value="TPT_transporter"/>
</dbReference>
<feature type="compositionally biased region" description="Basic and acidic residues" evidence="5">
    <location>
        <begin position="10"/>
        <end position="23"/>
    </location>
</feature>
<feature type="transmembrane region" description="Helical" evidence="6">
    <location>
        <begin position="117"/>
        <end position="138"/>
    </location>
</feature>
<dbReference type="Proteomes" id="UP001151287">
    <property type="component" value="Unassembled WGS sequence"/>
</dbReference>
<feature type="transmembrane region" description="Helical" evidence="6">
    <location>
        <begin position="271"/>
        <end position="294"/>
    </location>
</feature>
<accession>A0A9Q0HJ02</accession>
<feature type="transmembrane region" description="Helical" evidence="6">
    <location>
        <begin position="150"/>
        <end position="171"/>
    </location>
</feature>
<sequence length="461" mass="51582">MEPSNSDPSIEGRFKEQEEETSKQELLQGPKQPHLRKEPSFSRWCKDADPSKSTEISLADADSEEFDLPFLNENSSEREMSGSGAGGRVYSSFDIENGIGLHGHFAKSDGRSVSSLFVLKVLMYTLIWYTLSTCLTLYNKEMLGKKYFHFPAPLLMNTIHFTMQAVLSRVIIFYRSRKSVNKHKKMSWKDYSIRVVPLGLATALDINLSNISLVFITVTFATMCKSGGPIFLLLFAFAFRLEKPSFKLLGIMLVISVGVLLSVAKATEFDLWGFILIMLAAALSGFRWAMTQILLQKEAYGLKDPINLMSSVTPVMAIVTAILSLTMDPWSEFSKNNFFNNPRHIMRSCLLMLFGGAMAFLMVLTEYVLVSDTSAVTVTVIGIFKDAVTILVAVLFFNDPFTWLKGIGLLTITLGVGLFNLYKYQKIKKGDENREEMSLSSSNGAAKYTILDDPENEDDTD</sequence>
<feature type="transmembrane region" description="Helical" evidence="6">
    <location>
        <begin position="214"/>
        <end position="239"/>
    </location>
</feature>
<evidence type="ECO:0000256" key="1">
    <source>
        <dbReference type="ARBA" id="ARBA00004141"/>
    </source>
</evidence>
<dbReference type="InterPro" id="IPR037185">
    <property type="entry name" value="EmrE-like"/>
</dbReference>
<name>A0A9Q0HJ02_9POAL</name>
<dbReference type="Pfam" id="PF03151">
    <property type="entry name" value="TPT"/>
    <property type="match status" value="1"/>
</dbReference>
<keyword evidence="2 6" id="KW-0812">Transmembrane</keyword>
<dbReference type="PANTHER" id="PTHR11132">
    <property type="entry name" value="SOLUTE CARRIER FAMILY 35"/>
    <property type="match status" value="1"/>
</dbReference>
<comment type="subcellular location">
    <subcellularLocation>
        <location evidence="1">Membrane</location>
        <topology evidence="1">Multi-pass membrane protein</topology>
    </subcellularLocation>
</comment>
<evidence type="ECO:0000256" key="2">
    <source>
        <dbReference type="ARBA" id="ARBA00022692"/>
    </source>
</evidence>
<dbReference type="InterPro" id="IPR004853">
    <property type="entry name" value="Sugar_P_trans_dom"/>
</dbReference>
<feature type="region of interest" description="Disordered" evidence="5">
    <location>
        <begin position="435"/>
        <end position="461"/>
    </location>
</feature>
<dbReference type="SUPFAM" id="SSF103481">
    <property type="entry name" value="Multidrug resistance efflux transporter EmrE"/>
    <property type="match status" value="1"/>
</dbReference>
<dbReference type="AlphaFoldDB" id="A0A9Q0HJ02"/>
<feature type="transmembrane region" description="Helical" evidence="6">
    <location>
        <begin position="306"/>
        <end position="325"/>
    </location>
</feature>
<organism evidence="8 9">
    <name type="scientific">Rhynchospora breviuscula</name>
    <dbReference type="NCBI Taxonomy" id="2022672"/>
    <lineage>
        <taxon>Eukaryota</taxon>
        <taxon>Viridiplantae</taxon>
        <taxon>Streptophyta</taxon>
        <taxon>Embryophyta</taxon>
        <taxon>Tracheophyta</taxon>
        <taxon>Spermatophyta</taxon>
        <taxon>Magnoliopsida</taxon>
        <taxon>Liliopsida</taxon>
        <taxon>Poales</taxon>
        <taxon>Cyperaceae</taxon>
        <taxon>Cyperoideae</taxon>
        <taxon>Rhynchosporeae</taxon>
        <taxon>Rhynchospora</taxon>
    </lineage>
</organism>
<evidence type="ECO:0000313" key="9">
    <source>
        <dbReference type="Proteomes" id="UP001151287"/>
    </source>
</evidence>
<evidence type="ECO:0000256" key="5">
    <source>
        <dbReference type="SAM" id="MobiDB-lite"/>
    </source>
</evidence>
<dbReference type="EMBL" id="JAMQYH010000005">
    <property type="protein sequence ID" value="KAJ1688017.1"/>
    <property type="molecule type" value="Genomic_DNA"/>
</dbReference>
<evidence type="ECO:0000256" key="6">
    <source>
        <dbReference type="SAM" id="Phobius"/>
    </source>
</evidence>
<feature type="compositionally biased region" description="Basic and acidic residues" evidence="5">
    <location>
        <begin position="35"/>
        <end position="51"/>
    </location>
</feature>
<evidence type="ECO:0000256" key="3">
    <source>
        <dbReference type="ARBA" id="ARBA00022989"/>
    </source>
</evidence>
<proteinExistence type="predicted"/>
<protein>
    <recommendedName>
        <fullName evidence="7">Sugar phosphate transporter domain-containing protein</fullName>
    </recommendedName>
</protein>
<dbReference type="OrthoDB" id="18894at2759"/>
<evidence type="ECO:0000256" key="4">
    <source>
        <dbReference type="ARBA" id="ARBA00023136"/>
    </source>
</evidence>
<gene>
    <name evidence="8" type="ORF">LUZ63_019407</name>
</gene>
<keyword evidence="4 6" id="KW-0472">Membrane</keyword>
<feature type="transmembrane region" description="Helical" evidence="6">
    <location>
        <begin position="345"/>
        <end position="364"/>
    </location>
</feature>
<evidence type="ECO:0000259" key="7">
    <source>
        <dbReference type="Pfam" id="PF03151"/>
    </source>
</evidence>
<dbReference type="GO" id="GO:0016020">
    <property type="term" value="C:membrane"/>
    <property type="evidence" value="ECO:0007669"/>
    <property type="project" value="UniProtKB-SubCell"/>
</dbReference>
<feature type="transmembrane region" description="Helical" evidence="6">
    <location>
        <begin position="403"/>
        <end position="422"/>
    </location>
</feature>
<evidence type="ECO:0000313" key="8">
    <source>
        <dbReference type="EMBL" id="KAJ1688017.1"/>
    </source>
</evidence>
<comment type="caution">
    <text evidence="8">The sequence shown here is derived from an EMBL/GenBank/DDBJ whole genome shotgun (WGS) entry which is preliminary data.</text>
</comment>